<evidence type="ECO:0000259" key="5">
    <source>
        <dbReference type="SMART" id="SM00062"/>
    </source>
</evidence>
<proteinExistence type="inferred from homology"/>
<dbReference type="SUPFAM" id="SSF53850">
    <property type="entry name" value="Periplasmic binding protein-like II"/>
    <property type="match status" value="1"/>
</dbReference>
<feature type="domain" description="Solute-binding protein family 3/N-terminal" evidence="5">
    <location>
        <begin position="50"/>
        <end position="273"/>
    </location>
</feature>
<gene>
    <name evidence="7" type="ORF">CCO03_12040</name>
</gene>
<dbReference type="EMBL" id="CP021455">
    <property type="protein sequence ID" value="ARU05317.1"/>
    <property type="molecule type" value="Genomic_DNA"/>
</dbReference>
<dbReference type="PANTHER" id="PTHR35936">
    <property type="entry name" value="MEMBRANE-BOUND LYTIC MUREIN TRANSGLYCOSYLASE F"/>
    <property type="match status" value="1"/>
</dbReference>
<sequence>MTVFSRRLLITAAASALLLGCSKTETPAPQASAPAADPAAAAPAPALPAKIVIGLDDNFPPMGFKDEKGQLVGFDIDMAREAAKRLNIEVEFKPIDWNAKEAELKGKRVDALWNGLTITDERKQNIAFSAPYMENHQIIVVKADSAIKTKPDLAGKVVGVQDGSSAVDAVNKDAELAAKFKELKKFGDNVTALMDLSAGRLDAVVVDEVVGRYYVAKKAAEYSVLDDNFGTEEYGVGFRLDDKPLVEAFDKALGEMKADGSGAKIAEQWFGKNILK</sequence>
<dbReference type="InterPro" id="IPR001320">
    <property type="entry name" value="Iontro_rcpt_C"/>
</dbReference>
<dbReference type="Proteomes" id="UP000196138">
    <property type="component" value="Chromosome"/>
</dbReference>
<dbReference type="RefSeq" id="WP_087281356.1">
    <property type="nucleotide sequence ID" value="NZ_CP021455.1"/>
</dbReference>
<dbReference type="InterPro" id="IPR018313">
    <property type="entry name" value="SBP_3_CS"/>
</dbReference>
<dbReference type="InterPro" id="IPR001638">
    <property type="entry name" value="Solute-binding_3/MltF_N"/>
</dbReference>
<evidence type="ECO:0000259" key="6">
    <source>
        <dbReference type="SMART" id="SM00079"/>
    </source>
</evidence>
<evidence type="ECO:0000313" key="7">
    <source>
        <dbReference type="EMBL" id="ARU05317.1"/>
    </source>
</evidence>
<dbReference type="GO" id="GO:0016020">
    <property type="term" value="C:membrane"/>
    <property type="evidence" value="ECO:0007669"/>
    <property type="project" value="InterPro"/>
</dbReference>
<dbReference type="GO" id="GO:0030313">
    <property type="term" value="C:cell envelope"/>
    <property type="evidence" value="ECO:0007669"/>
    <property type="project" value="UniProtKB-SubCell"/>
</dbReference>
<name>A0A1Y0ENW7_9BURK</name>
<evidence type="ECO:0000256" key="3">
    <source>
        <dbReference type="ARBA" id="ARBA00022729"/>
    </source>
</evidence>
<dbReference type="OrthoDB" id="368476at2"/>
<dbReference type="GO" id="GO:0015276">
    <property type="term" value="F:ligand-gated monoatomic ion channel activity"/>
    <property type="evidence" value="ECO:0007669"/>
    <property type="project" value="InterPro"/>
</dbReference>
<dbReference type="PANTHER" id="PTHR35936:SF34">
    <property type="entry name" value="ABC TRANSPORTER EXTRACELLULAR-BINDING PROTEIN YCKB-RELATED"/>
    <property type="match status" value="1"/>
</dbReference>
<evidence type="ECO:0000256" key="2">
    <source>
        <dbReference type="ARBA" id="ARBA00010333"/>
    </source>
</evidence>
<keyword evidence="3" id="KW-0732">Signal</keyword>
<reference evidence="7 8" key="1">
    <citation type="submission" date="2017-05" db="EMBL/GenBank/DDBJ databases">
        <authorList>
            <person name="Song R."/>
            <person name="Chenine A.L."/>
            <person name="Ruprecht R.M."/>
        </authorList>
    </citation>
    <scope>NUCLEOTIDE SEQUENCE [LARGE SCALE GENOMIC DNA]</scope>
    <source>
        <strain evidence="7 8">DSM 26136</strain>
    </source>
</reference>
<dbReference type="PROSITE" id="PS51257">
    <property type="entry name" value="PROKAR_LIPOPROTEIN"/>
    <property type="match status" value="1"/>
</dbReference>
<keyword evidence="8" id="KW-1185">Reference proteome</keyword>
<dbReference type="Gene3D" id="3.40.190.10">
    <property type="entry name" value="Periplasmic binding protein-like II"/>
    <property type="match status" value="2"/>
</dbReference>
<dbReference type="AlphaFoldDB" id="A0A1Y0ENW7"/>
<evidence type="ECO:0000313" key="8">
    <source>
        <dbReference type="Proteomes" id="UP000196138"/>
    </source>
</evidence>
<feature type="domain" description="Ionotropic glutamate receptor C-terminal" evidence="6">
    <location>
        <begin position="50"/>
        <end position="272"/>
    </location>
</feature>
<organism evidence="7 8">
    <name type="scientific">Comamonas serinivorans</name>
    <dbReference type="NCBI Taxonomy" id="1082851"/>
    <lineage>
        <taxon>Bacteria</taxon>
        <taxon>Pseudomonadati</taxon>
        <taxon>Pseudomonadota</taxon>
        <taxon>Betaproteobacteria</taxon>
        <taxon>Burkholderiales</taxon>
        <taxon>Comamonadaceae</taxon>
        <taxon>Comamonas</taxon>
    </lineage>
</organism>
<dbReference type="SMART" id="SM00062">
    <property type="entry name" value="PBPb"/>
    <property type="match status" value="1"/>
</dbReference>
<accession>A0A1Y0ENW7</accession>
<comment type="subcellular location">
    <subcellularLocation>
        <location evidence="1">Cell envelope</location>
    </subcellularLocation>
</comment>
<dbReference type="PROSITE" id="PS01039">
    <property type="entry name" value="SBP_BACTERIAL_3"/>
    <property type="match status" value="1"/>
</dbReference>
<comment type="similarity">
    <text evidence="2 4">Belongs to the bacterial solute-binding protein 3 family.</text>
</comment>
<dbReference type="SMART" id="SM00079">
    <property type="entry name" value="PBPe"/>
    <property type="match status" value="1"/>
</dbReference>
<dbReference type="KEGG" id="cser:CCO03_12040"/>
<protein>
    <submittedName>
        <fullName evidence="7">Amino acid ABC transporter substrate-binding protein</fullName>
    </submittedName>
</protein>
<dbReference type="CDD" id="cd00996">
    <property type="entry name" value="PBP2_AatB_like"/>
    <property type="match status" value="1"/>
</dbReference>
<evidence type="ECO:0000256" key="1">
    <source>
        <dbReference type="ARBA" id="ARBA00004196"/>
    </source>
</evidence>
<evidence type="ECO:0000256" key="4">
    <source>
        <dbReference type="RuleBase" id="RU003744"/>
    </source>
</evidence>
<dbReference type="Pfam" id="PF00497">
    <property type="entry name" value="SBP_bac_3"/>
    <property type="match status" value="1"/>
</dbReference>